<feature type="domain" description="TonB-dependent receptor-like beta-barrel" evidence="11">
    <location>
        <begin position="455"/>
        <end position="1025"/>
    </location>
</feature>
<dbReference type="Gene3D" id="2.40.170.20">
    <property type="entry name" value="TonB-dependent receptor, beta-barrel domain"/>
    <property type="match status" value="1"/>
</dbReference>
<dbReference type="NCBIfam" id="TIGR04057">
    <property type="entry name" value="SusC_RagA_signa"/>
    <property type="match status" value="1"/>
</dbReference>
<keyword evidence="6 8" id="KW-0472">Membrane</keyword>
<dbReference type="InterPro" id="IPR036942">
    <property type="entry name" value="Beta-barrel_TonB_sf"/>
</dbReference>
<dbReference type="Pfam" id="PF07715">
    <property type="entry name" value="Plug"/>
    <property type="match status" value="1"/>
</dbReference>
<evidence type="ECO:0000259" key="11">
    <source>
        <dbReference type="Pfam" id="PF00593"/>
    </source>
</evidence>
<dbReference type="InterPro" id="IPR008969">
    <property type="entry name" value="CarboxyPept-like_regulatory"/>
</dbReference>
<dbReference type="InterPro" id="IPR012910">
    <property type="entry name" value="Plug_dom"/>
</dbReference>
<evidence type="ECO:0000256" key="8">
    <source>
        <dbReference type="PROSITE-ProRule" id="PRU01360"/>
    </source>
</evidence>
<dbReference type="InterPro" id="IPR037066">
    <property type="entry name" value="Plug_dom_sf"/>
</dbReference>
<protein>
    <submittedName>
        <fullName evidence="13">TonB-dependent receptor</fullName>
    </submittedName>
</protein>
<keyword evidence="5 9" id="KW-0798">TonB box</keyword>
<evidence type="ECO:0000313" key="14">
    <source>
        <dbReference type="Proteomes" id="UP000823660"/>
    </source>
</evidence>
<accession>A0A9D9I631</accession>
<keyword evidence="13" id="KW-0675">Receptor</keyword>
<proteinExistence type="inferred from homology"/>
<comment type="similarity">
    <text evidence="8 9">Belongs to the TonB-dependent receptor family.</text>
</comment>
<dbReference type="NCBIfam" id="TIGR04056">
    <property type="entry name" value="OMP_RagA_SusC"/>
    <property type="match status" value="1"/>
</dbReference>
<comment type="subcellular location">
    <subcellularLocation>
        <location evidence="1 8">Cell outer membrane</location>
        <topology evidence="1 8">Multi-pass membrane protein</topology>
    </subcellularLocation>
</comment>
<dbReference type="InterPro" id="IPR000531">
    <property type="entry name" value="Beta-barrel_TonB"/>
</dbReference>
<dbReference type="InterPro" id="IPR023997">
    <property type="entry name" value="TonB-dep_OMP_SusC/RagA_CS"/>
</dbReference>
<dbReference type="GO" id="GO:0009279">
    <property type="term" value="C:cell outer membrane"/>
    <property type="evidence" value="ECO:0007669"/>
    <property type="project" value="UniProtKB-SubCell"/>
</dbReference>
<feature type="signal peptide" evidence="10">
    <location>
        <begin position="1"/>
        <end position="23"/>
    </location>
</feature>
<evidence type="ECO:0000256" key="7">
    <source>
        <dbReference type="ARBA" id="ARBA00023237"/>
    </source>
</evidence>
<keyword evidence="3 8" id="KW-1134">Transmembrane beta strand</keyword>
<dbReference type="EMBL" id="JADIMH010000012">
    <property type="protein sequence ID" value="MBO8466613.1"/>
    <property type="molecule type" value="Genomic_DNA"/>
</dbReference>
<evidence type="ECO:0000256" key="4">
    <source>
        <dbReference type="ARBA" id="ARBA00022692"/>
    </source>
</evidence>
<keyword evidence="2 8" id="KW-0813">Transport</keyword>
<dbReference type="SUPFAM" id="SSF49464">
    <property type="entry name" value="Carboxypeptidase regulatory domain-like"/>
    <property type="match status" value="1"/>
</dbReference>
<dbReference type="InterPro" id="IPR039426">
    <property type="entry name" value="TonB-dep_rcpt-like"/>
</dbReference>
<dbReference type="Gene3D" id="2.60.40.1120">
    <property type="entry name" value="Carboxypeptidase-like, regulatory domain"/>
    <property type="match status" value="1"/>
</dbReference>
<evidence type="ECO:0000256" key="6">
    <source>
        <dbReference type="ARBA" id="ARBA00023136"/>
    </source>
</evidence>
<keyword evidence="4 8" id="KW-0812">Transmembrane</keyword>
<gene>
    <name evidence="13" type="ORF">IAB99_02460</name>
</gene>
<dbReference type="Pfam" id="PF13715">
    <property type="entry name" value="CarbopepD_reg_2"/>
    <property type="match status" value="1"/>
</dbReference>
<evidence type="ECO:0000313" key="13">
    <source>
        <dbReference type="EMBL" id="MBO8466613.1"/>
    </source>
</evidence>
<reference evidence="13" key="2">
    <citation type="journal article" date="2021" name="PeerJ">
        <title>Extensive microbial diversity within the chicken gut microbiome revealed by metagenomics and culture.</title>
        <authorList>
            <person name="Gilroy R."/>
            <person name="Ravi A."/>
            <person name="Getino M."/>
            <person name="Pursley I."/>
            <person name="Horton D.L."/>
            <person name="Alikhan N.F."/>
            <person name="Baker D."/>
            <person name="Gharbi K."/>
            <person name="Hall N."/>
            <person name="Watson M."/>
            <person name="Adriaenssens E.M."/>
            <person name="Foster-Nyarko E."/>
            <person name="Jarju S."/>
            <person name="Secka A."/>
            <person name="Antonio M."/>
            <person name="Oren A."/>
            <person name="Chaudhuri R.R."/>
            <person name="La Ragione R."/>
            <person name="Hildebrand F."/>
            <person name="Pallen M.J."/>
        </authorList>
    </citation>
    <scope>NUCLEOTIDE SEQUENCE</scope>
    <source>
        <strain evidence="13">B1-15692</strain>
    </source>
</reference>
<sequence>MNRIISFMAAGLASLLMGVSAFAQNLTVKGVVTDEQGRPVIGAAVFIDGTATGSSTSMEGEYMIENVAPDATLSVSCIGYRTTKVEVRGRAVLDIVLPEEFLELDETMVVAYGTAKKESFTGSAAVVRGDDLQKRVVGNVTKSFEGTVAGVQVSSGGGQPGEGASIIIRGIGSVNAASTPLYVVDGIPYDGTLSSINPADIESMTVLKDASAGALYGARGANGVIVITTKKGKDDRVSITYKGNVGVASRALKRYDLVDMDEYVELTYEALRNSAQYGTGMDFDGASKYAAANLGQTIGGLKNPEYYNPYKNYTWDTLIDPATGKIKGDARAAWNENWMDEISNNAALRTEHILSVSGAAGNTGYLVSMGYYKENGILQNTDFDRYSGRVNVDTQAKDWFKIGLNANFAHTDSDYQDFSGTTTSNVWYTAQFMAPVYPVYLKDMDGNNVLDMNGGPQYEYGDENDNGYANRPTAQGFNSKAELFNNKAYYKRNSLSARSYITLGTVREDARLYGLKFSVNFGTDFTDYQRTLVNDKYHGNAADQGGRISKTNTRTFSYTFNQILTYDKSFGEHDINVLLGHEYYRYRYDYAIGEKTGIMEGIDELAPAVTTSDNTSYAHNYAIESYFTRLNYGFRDRYYFDASWRTDGSSRFYRDNRWGNFWSVGASWRLSNEPFMSHTSSWLNNLTLKVSYGVQGNDNLGTYYAWQGLYNYTWANGSQAGAFASRLENMDITWEKNANLNAGIEASLFGGRLGITAEYYNRKTKDMLFENPLALSTGFTGYNANIGSMRNQGFELALRGTILNHENFRWDATFMGSFNRNKVLALTASQDMITSGASVIEVGKPIYTFYVAKRAGVDPASGKQLYYAYWKPSVNEEGQMTNVRCDEYVTDNVTMANMSKYYMGSREPVLFGSIGSTFQIFKGIDFSFLTTYSLGGKVYDGLYSGTMRVQYAGNNWHRNVLRRWQKPGDVTDIPMLEIGGAYATDDSALISASYFAIKNITLGYTFPERWMKKIDIASLRIFVTLDNVAMFNHMDGMDPQYNFTGSVSYTYTPSRAMVLGVDLNF</sequence>
<keyword evidence="7 8" id="KW-0998">Cell outer membrane</keyword>
<evidence type="ECO:0000256" key="5">
    <source>
        <dbReference type="ARBA" id="ARBA00023077"/>
    </source>
</evidence>
<feature type="domain" description="TonB-dependent receptor plug" evidence="12">
    <location>
        <begin position="117"/>
        <end position="224"/>
    </location>
</feature>
<reference evidence="13" key="1">
    <citation type="submission" date="2020-10" db="EMBL/GenBank/DDBJ databases">
        <authorList>
            <person name="Gilroy R."/>
        </authorList>
    </citation>
    <scope>NUCLEOTIDE SEQUENCE</scope>
    <source>
        <strain evidence="13">B1-15692</strain>
    </source>
</reference>
<feature type="chain" id="PRO_5039635876" evidence="10">
    <location>
        <begin position="24"/>
        <end position="1065"/>
    </location>
</feature>
<dbReference type="AlphaFoldDB" id="A0A9D9I631"/>
<evidence type="ECO:0000256" key="1">
    <source>
        <dbReference type="ARBA" id="ARBA00004571"/>
    </source>
</evidence>
<dbReference type="PROSITE" id="PS52016">
    <property type="entry name" value="TONB_DEPENDENT_REC_3"/>
    <property type="match status" value="1"/>
</dbReference>
<dbReference type="Proteomes" id="UP000823660">
    <property type="component" value="Unassembled WGS sequence"/>
</dbReference>
<evidence type="ECO:0000259" key="12">
    <source>
        <dbReference type="Pfam" id="PF07715"/>
    </source>
</evidence>
<dbReference type="InterPro" id="IPR023996">
    <property type="entry name" value="TonB-dep_OMP_SusC/RagA"/>
</dbReference>
<evidence type="ECO:0000256" key="2">
    <source>
        <dbReference type="ARBA" id="ARBA00022448"/>
    </source>
</evidence>
<organism evidence="13 14">
    <name type="scientific">Candidatus Cryptobacteroides faecipullorum</name>
    <dbReference type="NCBI Taxonomy" id="2840764"/>
    <lineage>
        <taxon>Bacteria</taxon>
        <taxon>Pseudomonadati</taxon>
        <taxon>Bacteroidota</taxon>
        <taxon>Bacteroidia</taxon>
        <taxon>Bacteroidales</taxon>
        <taxon>Candidatus Cryptobacteroides</taxon>
    </lineage>
</organism>
<name>A0A9D9I631_9BACT</name>
<dbReference type="Gene3D" id="2.170.130.10">
    <property type="entry name" value="TonB-dependent receptor, plug domain"/>
    <property type="match status" value="1"/>
</dbReference>
<evidence type="ECO:0000256" key="3">
    <source>
        <dbReference type="ARBA" id="ARBA00022452"/>
    </source>
</evidence>
<evidence type="ECO:0000256" key="10">
    <source>
        <dbReference type="SAM" id="SignalP"/>
    </source>
</evidence>
<dbReference type="Pfam" id="PF00593">
    <property type="entry name" value="TonB_dep_Rec_b-barrel"/>
    <property type="match status" value="1"/>
</dbReference>
<evidence type="ECO:0000256" key="9">
    <source>
        <dbReference type="RuleBase" id="RU003357"/>
    </source>
</evidence>
<comment type="caution">
    <text evidence="13">The sequence shown here is derived from an EMBL/GenBank/DDBJ whole genome shotgun (WGS) entry which is preliminary data.</text>
</comment>
<keyword evidence="10" id="KW-0732">Signal</keyword>
<dbReference type="SUPFAM" id="SSF56935">
    <property type="entry name" value="Porins"/>
    <property type="match status" value="1"/>
</dbReference>